<evidence type="ECO:0000313" key="1">
    <source>
        <dbReference type="EMBL" id="RPF72643.1"/>
    </source>
</evidence>
<keyword evidence="2" id="KW-1185">Reference proteome</keyword>
<sequence length="163" mass="17616">MVIWDGQDRPDRAFDRANDTVDGGAISCATGTSASQFEDALGAIRAAAAGNDRAALLRELDIPLQYIDAEGNRRDVSESELVDAGFDEVFSPEMLDMMTQLRLEDMTVVPDEGAFFRLGSVWMVADRRGGRPRLVTVNRQALSEAIAAARRAAEKPEAAGVTV</sequence>
<organism evidence="1 2">
    <name type="scientific">Aurantiacibacter spongiae</name>
    <dbReference type="NCBI Taxonomy" id="2488860"/>
    <lineage>
        <taxon>Bacteria</taxon>
        <taxon>Pseudomonadati</taxon>
        <taxon>Pseudomonadota</taxon>
        <taxon>Alphaproteobacteria</taxon>
        <taxon>Sphingomonadales</taxon>
        <taxon>Erythrobacteraceae</taxon>
        <taxon>Aurantiacibacter</taxon>
    </lineage>
</organism>
<protein>
    <submittedName>
        <fullName evidence="1">Uncharacterized protein</fullName>
    </submittedName>
</protein>
<dbReference type="Proteomes" id="UP000275232">
    <property type="component" value="Unassembled WGS sequence"/>
</dbReference>
<dbReference type="EMBL" id="RPFZ01000001">
    <property type="protein sequence ID" value="RPF72643.1"/>
    <property type="molecule type" value="Genomic_DNA"/>
</dbReference>
<dbReference type="AlphaFoldDB" id="A0A3N5CTV4"/>
<accession>A0A3N5CTV4</accession>
<comment type="caution">
    <text evidence="1">The sequence shown here is derived from an EMBL/GenBank/DDBJ whole genome shotgun (WGS) entry which is preliminary data.</text>
</comment>
<reference evidence="1 2" key="1">
    <citation type="submission" date="2018-11" db="EMBL/GenBank/DDBJ databases">
        <title>Erythrobacter spongiae sp. nov., isolated from a marine sponge.</title>
        <authorList>
            <person name="Zhuang L."/>
            <person name="Luo L."/>
        </authorList>
    </citation>
    <scope>NUCLEOTIDE SEQUENCE [LARGE SCALE GENOMIC DNA]</scope>
    <source>
        <strain evidence="1 2">HN-E23</strain>
    </source>
</reference>
<dbReference type="OrthoDB" id="7408950at2"/>
<evidence type="ECO:0000313" key="2">
    <source>
        <dbReference type="Proteomes" id="UP000275232"/>
    </source>
</evidence>
<name>A0A3N5CTV4_9SPHN</name>
<gene>
    <name evidence="1" type="ORF">EG799_02920</name>
</gene>
<proteinExistence type="predicted"/>